<feature type="domain" description="HhH-GPD" evidence="5">
    <location>
        <begin position="147"/>
        <end position="302"/>
    </location>
</feature>
<evidence type="ECO:0000256" key="2">
    <source>
        <dbReference type="ARBA" id="ARBA00012000"/>
    </source>
</evidence>
<gene>
    <name evidence="7" type="ORF">BL240_14855</name>
</gene>
<organism evidence="7 8">
    <name type="scientific">Pseudomonas putida</name>
    <name type="common">Arthrobacter siderocapsulatus</name>
    <dbReference type="NCBI Taxonomy" id="303"/>
    <lineage>
        <taxon>Bacteria</taxon>
        <taxon>Pseudomonadati</taxon>
        <taxon>Pseudomonadota</taxon>
        <taxon>Gammaproteobacteria</taxon>
        <taxon>Pseudomonadales</taxon>
        <taxon>Pseudomonadaceae</taxon>
        <taxon>Pseudomonas</taxon>
    </lineage>
</organism>
<dbReference type="InterPro" id="IPR011257">
    <property type="entry name" value="DNA_glycosylase"/>
</dbReference>
<dbReference type="EC" id="3.2.2.21" evidence="2"/>
<dbReference type="Pfam" id="PF06029">
    <property type="entry name" value="AlkA_N"/>
    <property type="match status" value="1"/>
</dbReference>
<dbReference type="Gene3D" id="1.10.1670.10">
    <property type="entry name" value="Helix-hairpin-Helix base-excision DNA repair enzymes (C-terminal)"/>
    <property type="match status" value="1"/>
</dbReference>
<evidence type="ECO:0000256" key="1">
    <source>
        <dbReference type="ARBA" id="ARBA00000086"/>
    </source>
</evidence>
<evidence type="ECO:0000256" key="4">
    <source>
        <dbReference type="ARBA" id="ARBA00023204"/>
    </source>
</evidence>
<dbReference type="SUPFAM" id="SSF48150">
    <property type="entry name" value="DNA-glycosylase"/>
    <property type="match status" value="1"/>
</dbReference>
<proteinExistence type="predicted"/>
<accession>A0A1L5PR67</accession>
<dbReference type="SMART" id="SM01009">
    <property type="entry name" value="AlkA_N"/>
    <property type="match status" value="1"/>
</dbReference>
<dbReference type="InterPro" id="IPR051912">
    <property type="entry name" value="Alkylbase_DNA_Glycosylase/TA"/>
</dbReference>
<protein>
    <recommendedName>
        <fullName evidence="2">DNA-3-methyladenine glycosylase II</fullName>
        <ecNumber evidence="2">3.2.2.21</ecNumber>
    </recommendedName>
</protein>
<keyword evidence="4" id="KW-0234">DNA repair</keyword>
<evidence type="ECO:0000259" key="6">
    <source>
        <dbReference type="SMART" id="SM01009"/>
    </source>
</evidence>
<dbReference type="InterPro" id="IPR003265">
    <property type="entry name" value="HhH-GPD_domain"/>
</dbReference>
<dbReference type="GO" id="GO:0008725">
    <property type="term" value="F:DNA-3-methyladenine glycosylase activity"/>
    <property type="evidence" value="ECO:0007669"/>
    <property type="project" value="TreeGrafter"/>
</dbReference>
<dbReference type="InterPro" id="IPR023170">
    <property type="entry name" value="HhH_base_excis_C"/>
</dbReference>
<dbReference type="InterPro" id="IPR010316">
    <property type="entry name" value="AlkA_N"/>
</dbReference>
<keyword evidence="3" id="KW-0227">DNA damage</keyword>
<reference evidence="7 8" key="1">
    <citation type="submission" date="2016-12" db="EMBL/GenBank/DDBJ databases">
        <title>Draft Genome Sequence of Mercury Resistant Pseudomonas DRA525.</title>
        <authorList>
            <person name="Drace K.M."/>
        </authorList>
    </citation>
    <scope>NUCLEOTIDE SEQUENCE [LARGE SCALE GENOMIC DNA]</scope>
    <source>
        <strain evidence="7 8">DRA525</strain>
    </source>
</reference>
<evidence type="ECO:0000256" key="3">
    <source>
        <dbReference type="ARBA" id="ARBA00022763"/>
    </source>
</evidence>
<sequence>MPKLTPLRAVRRSLPTPGHHTLWLRYRAPYHWPSTLAFLAARCIPGIETCLDGTYRRTLVIAGRHGVLHATPSGSQYLRVRLEGVPAHALPGLTARLRRVFDLDADPARINAELSRDPLMARLLQERPGLRVPQGWDACEQAMRTVLGQQVSVAGAMTLAGRLVQRHGVPLRWPAPGLSHVFPALPVLAAAQFVGMGMPRARAATLGTLASALLAEPGLLRRGQVLDQLLRNLCQLKGIGPWSAHYLALRQAGAADALPLGDVALIKALRLLEGDDAQLAQRALAWRPWRAYAAQHLWASLGPAGTARR</sequence>
<dbReference type="GO" id="GO:0005737">
    <property type="term" value="C:cytoplasm"/>
    <property type="evidence" value="ECO:0007669"/>
    <property type="project" value="TreeGrafter"/>
</dbReference>
<dbReference type="GO" id="GO:0032993">
    <property type="term" value="C:protein-DNA complex"/>
    <property type="evidence" value="ECO:0007669"/>
    <property type="project" value="TreeGrafter"/>
</dbReference>
<dbReference type="RefSeq" id="WP_075045333.1">
    <property type="nucleotide sequence ID" value="NZ_CP018743.1"/>
</dbReference>
<evidence type="ECO:0000259" key="5">
    <source>
        <dbReference type="SMART" id="SM00478"/>
    </source>
</evidence>
<dbReference type="GO" id="GO:0006285">
    <property type="term" value="P:base-excision repair, AP site formation"/>
    <property type="evidence" value="ECO:0007669"/>
    <property type="project" value="TreeGrafter"/>
</dbReference>
<dbReference type="PANTHER" id="PTHR43003">
    <property type="entry name" value="DNA-3-METHYLADENINE GLYCOSYLASE"/>
    <property type="match status" value="1"/>
</dbReference>
<dbReference type="SUPFAM" id="SSF55945">
    <property type="entry name" value="TATA-box binding protein-like"/>
    <property type="match status" value="1"/>
</dbReference>
<dbReference type="Gene3D" id="3.30.310.20">
    <property type="entry name" value="DNA-3-methyladenine glycosylase AlkA, N-terminal domain"/>
    <property type="match status" value="1"/>
</dbReference>
<dbReference type="PANTHER" id="PTHR43003:SF13">
    <property type="entry name" value="DNA-3-METHYLADENINE GLYCOSYLASE 2"/>
    <property type="match status" value="1"/>
</dbReference>
<dbReference type="GO" id="GO:0032131">
    <property type="term" value="F:alkylated DNA binding"/>
    <property type="evidence" value="ECO:0007669"/>
    <property type="project" value="TreeGrafter"/>
</dbReference>
<evidence type="ECO:0000313" key="7">
    <source>
        <dbReference type="EMBL" id="APO82662.1"/>
    </source>
</evidence>
<evidence type="ECO:0000313" key="8">
    <source>
        <dbReference type="Proteomes" id="UP000185146"/>
    </source>
</evidence>
<comment type="catalytic activity">
    <reaction evidence="1">
        <text>Hydrolysis of alkylated DNA, releasing 3-methyladenine, 3-methylguanine, 7-methylguanine and 7-methyladenine.</text>
        <dbReference type="EC" id="3.2.2.21"/>
    </reaction>
</comment>
<dbReference type="SMART" id="SM00478">
    <property type="entry name" value="ENDO3c"/>
    <property type="match status" value="1"/>
</dbReference>
<dbReference type="EMBL" id="CP018743">
    <property type="protein sequence ID" value="APO82662.1"/>
    <property type="molecule type" value="Genomic_DNA"/>
</dbReference>
<feature type="domain" description="DNA-3-methyladenine glycosylase AlkA N-terminal" evidence="6">
    <location>
        <begin position="21"/>
        <end position="137"/>
    </location>
</feature>
<name>A0A1L5PR67_PSEPU</name>
<dbReference type="Gene3D" id="1.10.340.30">
    <property type="entry name" value="Hypothetical protein, domain 2"/>
    <property type="match status" value="1"/>
</dbReference>
<dbReference type="GO" id="GO:0043916">
    <property type="term" value="F:DNA-7-methylguanine glycosylase activity"/>
    <property type="evidence" value="ECO:0007669"/>
    <property type="project" value="TreeGrafter"/>
</dbReference>
<dbReference type="Proteomes" id="UP000185146">
    <property type="component" value="Chromosome"/>
</dbReference>
<dbReference type="GO" id="GO:0006307">
    <property type="term" value="P:DNA alkylation repair"/>
    <property type="evidence" value="ECO:0007669"/>
    <property type="project" value="TreeGrafter"/>
</dbReference>
<dbReference type="AlphaFoldDB" id="A0A1L5PR67"/>
<dbReference type="InterPro" id="IPR037046">
    <property type="entry name" value="AlkA_N_sf"/>
</dbReference>